<comment type="caution">
    <text evidence="2">The sequence shown here is derived from an EMBL/GenBank/DDBJ whole genome shotgun (WGS) entry which is preliminary data.</text>
</comment>
<name>A0A6L2LJT7_TANCI</name>
<feature type="compositionally biased region" description="Polar residues" evidence="1">
    <location>
        <begin position="32"/>
        <end position="44"/>
    </location>
</feature>
<accession>A0A6L2LJT7</accession>
<feature type="region of interest" description="Disordered" evidence="1">
    <location>
        <begin position="290"/>
        <end position="341"/>
    </location>
</feature>
<feature type="region of interest" description="Disordered" evidence="1">
    <location>
        <begin position="1"/>
        <end position="94"/>
    </location>
</feature>
<organism evidence="2">
    <name type="scientific">Tanacetum cinerariifolium</name>
    <name type="common">Dalmatian daisy</name>
    <name type="synonym">Chrysanthemum cinerariifolium</name>
    <dbReference type="NCBI Taxonomy" id="118510"/>
    <lineage>
        <taxon>Eukaryota</taxon>
        <taxon>Viridiplantae</taxon>
        <taxon>Streptophyta</taxon>
        <taxon>Embryophyta</taxon>
        <taxon>Tracheophyta</taxon>
        <taxon>Spermatophyta</taxon>
        <taxon>Magnoliopsida</taxon>
        <taxon>eudicotyledons</taxon>
        <taxon>Gunneridae</taxon>
        <taxon>Pentapetalae</taxon>
        <taxon>asterids</taxon>
        <taxon>campanulids</taxon>
        <taxon>Asterales</taxon>
        <taxon>Asteraceae</taxon>
        <taxon>Asteroideae</taxon>
        <taxon>Anthemideae</taxon>
        <taxon>Anthemidinae</taxon>
        <taxon>Tanacetum</taxon>
    </lineage>
</organism>
<feature type="compositionally biased region" description="Acidic residues" evidence="1">
    <location>
        <begin position="81"/>
        <end position="94"/>
    </location>
</feature>
<protein>
    <submittedName>
        <fullName evidence="2">Uncharacterized protein</fullName>
    </submittedName>
</protein>
<sequence length="453" mass="50360">MQALKESKKTSRRQPCTGGTDEETSSKPRVPNESTVVFATSSEGTGIKPGVLDEEKDITKEKDDKDGDADDEGDDHISDTQDADVEDVETESDEDDIYKYKIRVCKDKDEEMMKVEVDDSDKGDEKITDAAKADAEKISKVKDDPKKAELPPSSSSLSISSGFDDQFLKLSFDFSLVSTVNDRTDLEINSLVEVKIQSKVPHTHYYNNTTSSIFSTISYVPQQTTTPISIPPTTTNAQIITTDVLESNELTAVELRVVKLEKDVSKLKTVDHFTKALAILKEQAEKQQTPKFTIKSTNKGNKTKRRITKESESSINPSTTKETPKGKAPSKGSKTCKSTPTKELVEKPIAKVVIDDAEKLDWNNTEGDRCPFDLSKPLPLQGPPGHQTVSADNFFNNDLEYLKTSDLEVTYTSSIMKTKAARYEIKGIEDMVLTLWSIIKHAYDKDVEKGIKH</sequence>
<proteinExistence type="predicted"/>
<feature type="compositionally biased region" description="Polar residues" evidence="1">
    <location>
        <begin position="290"/>
        <end position="300"/>
    </location>
</feature>
<gene>
    <name evidence="2" type="ORF">Tci_034079</name>
</gene>
<reference evidence="2" key="1">
    <citation type="journal article" date="2019" name="Sci. Rep.">
        <title>Draft genome of Tanacetum cinerariifolium, the natural source of mosquito coil.</title>
        <authorList>
            <person name="Yamashiro T."/>
            <person name="Shiraishi A."/>
            <person name="Satake H."/>
            <person name="Nakayama K."/>
        </authorList>
    </citation>
    <scope>NUCLEOTIDE SEQUENCE</scope>
</reference>
<dbReference type="EMBL" id="BKCJ010004617">
    <property type="protein sequence ID" value="GEU62101.1"/>
    <property type="molecule type" value="Genomic_DNA"/>
</dbReference>
<dbReference type="AlphaFoldDB" id="A0A6L2LJT7"/>
<evidence type="ECO:0000313" key="2">
    <source>
        <dbReference type="EMBL" id="GEU62101.1"/>
    </source>
</evidence>
<evidence type="ECO:0000256" key="1">
    <source>
        <dbReference type="SAM" id="MobiDB-lite"/>
    </source>
</evidence>
<feature type="compositionally biased region" description="Basic and acidic residues" evidence="1">
    <location>
        <begin position="51"/>
        <end position="65"/>
    </location>
</feature>
<feature type="compositionally biased region" description="Polar residues" evidence="1">
    <location>
        <begin position="332"/>
        <end position="341"/>
    </location>
</feature>